<dbReference type="Proteomes" id="UP000677537">
    <property type="component" value="Unassembled WGS sequence"/>
</dbReference>
<reference evidence="3" key="1">
    <citation type="submission" date="2021-03" db="EMBL/GenBank/DDBJ databases">
        <authorList>
            <person name="So Y."/>
        </authorList>
    </citation>
    <scope>NUCLEOTIDE SEQUENCE</scope>
    <source>
        <strain evidence="3">SG15</strain>
    </source>
</reference>
<evidence type="ECO:0000313" key="4">
    <source>
        <dbReference type="Proteomes" id="UP000677537"/>
    </source>
</evidence>
<proteinExistence type="predicted"/>
<feature type="chain" id="PRO_5037544365" evidence="2">
    <location>
        <begin position="30"/>
        <end position="98"/>
    </location>
</feature>
<dbReference type="RefSeq" id="WP_209372398.1">
    <property type="nucleotide sequence ID" value="NZ_JAGIZA010000004.1"/>
</dbReference>
<keyword evidence="2" id="KW-0732">Signal</keyword>
<protein>
    <submittedName>
        <fullName evidence="3">Uncharacterized protein</fullName>
    </submittedName>
</protein>
<comment type="caution">
    <text evidence="3">The sequence shown here is derived from an EMBL/GenBank/DDBJ whole genome shotgun (WGS) entry which is preliminary data.</text>
</comment>
<evidence type="ECO:0000313" key="3">
    <source>
        <dbReference type="EMBL" id="MBP0492656.1"/>
    </source>
</evidence>
<dbReference type="AlphaFoldDB" id="A0A940S3V9"/>
<organism evidence="3 4">
    <name type="scientific">Roseomonas indoligenes</name>
    <dbReference type="NCBI Taxonomy" id="2820811"/>
    <lineage>
        <taxon>Bacteria</taxon>
        <taxon>Pseudomonadati</taxon>
        <taxon>Pseudomonadota</taxon>
        <taxon>Alphaproteobacteria</taxon>
        <taxon>Acetobacterales</taxon>
        <taxon>Roseomonadaceae</taxon>
        <taxon>Roseomonas</taxon>
    </lineage>
</organism>
<feature type="region of interest" description="Disordered" evidence="1">
    <location>
        <begin position="67"/>
        <end position="87"/>
    </location>
</feature>
<keyword evidence="4" id="KW-1185">Reference proteome</keyword>
<evidence type="ECO:0000256" key="2">
    <source>
        <dbReference type="SAM" id="SignalP"/>
    </source>
</evidence>
<evidence type="ECO:0000256" key="1">
    <source>
        <dbReference type="SAM" id="MobiDB-lite"/>
    </source>
</evidence>
<dbReference type="EMBL" id="JAGIZA010000004">
    <property type="protein sequence ID" value="MBP0492656.1"/>
    <property type="molecule type" value="Genomic_DNA"/>
</dbReference>
<sequence>MPNGFLPRLRAVLLAFLLAAEPTAPWSHAALLGTGRENGATVATAPQEMTPRFDGAVTLIGPRVAGPAGEVATRSGRRLRRASPPDPDLVSWRVIPAD</sequence>
<name>A0A940S3V9_9PROT</name>
<gene>
    <name evidence="3" type="ORF">J5Y10_07680</name>
</gene>
<accession>A0A940S3V9</accession>
<feature type="signal peptide" evidence="2">
    <location>
        <begin position="1"/>
        <end position="29"/>
    </location>
</feature>